<comment type="caution">
    <text evidence="1">The sequence shown here is derived from an EMBL/GenBank/DDBJ whole genome shotgun (WGS) entry which is preliminary data.</text>
</comment>
<evidence type="ECO:0000313" key="1">
    <source>
        <dbReference type="EMBL" id="GBP34113.1"/>
    </source>
</evidence>
<dbReference type="OrthoDB" id="425681at2759"/>
<gene>
    <name evidence="1" type="ORF">EVAR_28247_1</name>
</gene>
<evidence type="ECO:0008006" key="3">
    <source>
        <dbReference type="Google" id="ProtNLM"/>
    </source>
</evidence>
<organism evidence="1 2">
    <name type="scientific">Eumeta variegata</name>
    <name type="common">Bagworm moth</name>
    <name type="synonym">Eumeta japonica</name>
    <dbReference type="NCBI Taxonomy" id="151549"/>
    <lineage>
        <taxon>Eukaryota</taxon>
        <taxon>Metazoa</taxon>
        <taxon>Ecdysozoa</taxon>
        <taxon>Arthropoda</taxon>
        <taxon>Hexapoda</taxon>
        <taxon>Insecta</taxon>
        <taxon>Pterygota</taxon>
        <taxon>Neoptera</taxon>
        <taxon>Endopterygota</taxon>
        <taxon>Lepidoptera</taxon>
        <taxon>Glossata</taxon>
        <taxon>Ditrysia</taxon>
        <taxon>Tineoidea</taxon>
        <taxon>Psychidae</taxon>
        <taxon>Oiketicinae</taxon>
        <taxon>Eumeta</taxon>
    </lineage>
</organism>
<protein>
    <recommendedName>
        <fullName evidence="3">Reverse transcriptase domain-containing protein</fullName>
    </recommendedName>
</protein>
<accession>A0A4C1V5K9</accession>
<evidence type="ECO:0000313" key="2">
    <source>
        <dbReference type="Proteomes" id="UP000299102"/>
    </source>
</evidence>
<name>A0A4C1V5K9_EUMVA</name>
<sequence>MIVLLDMLRGGEGIVGRLLYQLFNNGWKSHRIEELPVKCLLYANNQVILAPSSCELQEMLTKMNYYVQKRGVKVNVSKTKIEGRHTLHADLLLVESSNNSQVFSIIQE</sequence>
<keyword evidence="2" id="KW-1185">Reference proteome</keyword>
<dbReference type="Proteomes" id="UP000299102">
    <property type="component" value="Unassembled WGS sequence"/>
</dbReference>
<dbReference type="EMBL" id="BGZK01000284">
    <property type="protein sequence ID" value="GBP34113.1"/>
    <property type="molecule type" value="Genomic_DNA"/>
</dbReference>
<reference evidence="1 2" key="1">
    <citation type="journal article" date="2019" name="Commun. Biol.">
        <title>The bagworm genome reveals a unique fibroin gene that provides high tensile strength.</title>
        <authorList>
            <person name="Kono N."/>
            <person name="Nakamura H."/>
            <person name="Ohtoshi R."/>
            <person name="Tomita M."/>
            <person name="Numata K."/>
            <person name="Arakawa K."/>
        </authorList>
    </citation>
    <scope>NUCLEOTIDE SEQUENCE [LARGE SCALE GENOMIC DNA]</scope>
</reference>
<proteinExistence type="predicted"/>
<dbReference type="AlphaFoldDB" id="A0A4C1V5K9"/>